<comment type="caution">
    <text evidence="2">The sequence shown here is derived from an EMBL/GenBank/DDBJ whole genome shotgun (WGS) entry which is preliminary data.</text>
</comment>
<accession>A0AAX2RKK1</accession>
<dbReference type="Proteomes" id="UP000298234">
    <property type="component" value="Unassembled WGS sequence"/>
</dbReference>
<dbReference type="AlphaFoldDB" id="A0AAX2RKK1"/>
<gene>
    <name evidence="2" type="ORF">E3D37_26690</name>
</gene>
<proteinExistence type="predicted"/>
<name>A0AAX2RKK1_BURCE</name>
<feature type="region of interest" description="Disordered" evidence="1">
    <location>
        <begin position="98"/>
        <end position="119"/>
    </location>
</feature>
<evidence type="ECO:0000256" key="1">
    <source>
        <dbReference type="SAM" id="MobiDB-lite"/>
    </source>
</evidence>
<organism evidence="2 3">
    <name type="scientific">Burkholderia cepacia</name>
    <name type="common">Pseudomonas cepacia</name>
    <dbReference type="NCBI Taxonomy" id="292"/>
    <lineage>
        <taxon>Bacteria</taxon>
        <taxon>Pseudomonadati</taxon>
        <taxon>Pseudomonadota</taxon>
        <taxon>Betaproteobacteria</taxon>
        <taxon>Burkholderiales</taxon>
        <taxon>Burkholderiaceae</taxon>
        <taxon>Burkholderia</taxon>
        <taxon>Burkholderia cepacia complex</taxon>
    </lineage>
</organism>
<dbReference type="RefSeq" id="WP_134256823.1">
    <property type="nucleotide sequence ID" value="NZ_SNSG01000032.1"/>
</dbReference>
<evidence type="ECO:0000313" key="3">
    <source>
        <dbReference type="Proteomes" id="UP000298234"/>
    </source>
</evidence>
<sequence>MNQLAYALNLALVLCELGFRSEQATCIRLAQECLARVGAEGRRGGRWCVDEEAYRAIGPALAVHDHQFETATVTEIRRAERTILDRIAAGDVVRVEAVQPHPFPNEEGDSRGKASSQMV</sequence>
<evidence type="ECO:0000313" key="2">
    <source>
        <dbReference type="EMBL" id="TEU41606.1"/>
    </source>
</evidence>
<reference evidence="2 3" key="1">
    <citation type="submission" date="2019-03" db="EMBL/GenBank/DDBJ databases">
        <title>Burkholderia cepacia outbreak.</title>
        <authorList>
            <person name="Farzana R."/>
            <person name="Walsh T.R."/>
        </authorList>
    </citation>
    <scope>NUCLEOTIDE SEQUENCE [LARGE SCALE GENOMIC DNA]</scope>
    <source>
        <strain evidence="3">d13</strain>
    </source>
</reference>
<dbReference type="EMBL" id="SNSQ01000035">
    <property type="protein sequence ID" value="TEU41606.1"/>
    <property type="molecule type" value="Genomic_DNA"/>
</dbReference>
<protein>
    <submittedName>
        <fullName evidence="2">Uncharacterized protein</fullName>
    </submittedName>
</protein>